<gene>
    <name evidence="3" type="ORF">CSC94_09100</name>
</gene>
<dbReference type="GO" id="GO:0016787">
    <property type="term" value="F:hydrolase activity"/>
    <property type="evidence" value="ECO:0007669"/>
    <property type="project" value="InterPro"/>
</dbReference>
<organism evidence="3 4">
    <name type="scientific">Zhengella mangrovi</name>
    <dbReference type="NCBI Taxonomy" id="1982044"/>
    <lineage>
        <taxon>Bacteria</taxon>
        <taxon>Pseudomonadati</taxon>
        <taxon>Pseudomonadota</taxon>
        <taxon>Alphaproteobacteria</taxon>
        <taxon>Hyphomicrobiales</taxon>
        <taxon>Notoacmeibacteraceae</taxon>
        <taxon>Zhengella</taxon>
    </lineage>
</organism>
<evidence type="ECO:0000256" key="1">
    <source>
        <dbReference type="SAM" id="SignalP"/>
    </source>
</evidence>
<comment type="caution">
    <text evidence="3">The sequence shown here is derived from an EMBL/GenBank/DDBJ whole genome shotgun (WGS) entry which is preliminary data.</text>
</comment>
<feature type="signal peptide" evidence="1">
    <location>
        <begin position="1"/>
        <end position="24"/>
    </location>
</feature>
<evidence type="ECO:0000313" key="4">
    <source>
        <dbReference type="Proteomes" id="UP000221168"/>
    </source>
</evidence>
<proteinExistence type="predicted"/>
<protein>
    <recommendedName>
        <fullName evidence="2">Dienelactone hydrolase domain-containing protein</fullName>
    </recommendedName>
</protein>
<accession>A0A2G1QNZ4</accession>
<dbReference type="SUPFAM" id="SSF53474">
    <property type="entry name" value="alpha/beta-Hydrolases"/>
    <property type="match status" value="1"/>
</dbReference>
<dbReference type="Pfam" id="PF01738">
    <property type="entry name" value="DLH"/>
    <property type="match status" value="1"/>
</dbReference>
<dbReference type="EMBL" id="PDVP01000004">
    <property type="protein sequence ID" value="PHP67199.1"/>
    <property type="molecule type" value="Genomic_DNA"/>
</dbReference>
<feature type="domain" description="Dienelactone hydrolase" evidence="2">
    <location>
        <begin position="85"/>
        <end position="234"/>
    </location>
</feature>
<keyword evidence="4" id="KW-1185">Reference proteome</keyword>
<name>A0A2G1QNZ4_9HYPH</name>
<sequence>MRATRIFTAIAVIAAVALPFPASAQDEGLHNSSKAFSAPADLSWKDWDDPAELDRTWKAAIVRIPVAPGRSRQGTTDDLLRQGGKKYPTVIYLHGCSGIWPGTHRRMKFLSDNGFLVIAPASLARKTYPRSCNVETREGGLFRGTLVLRRNDAGHAIEMARQLSVVDGGKMVLMGFSEGAVAAVTFRAANERQRVRARVAEGWTCQAPWPEYRGIKAPASEPVLTLVGEADPWYQDRWTRGNCAGFQDPGNGSRSIVYRDGEMASSHGLLEFDTAQKDVLDFLRARLDF</sequence>
<keyword evidence="1" id="KW-0732">Signal</keyword>
<dbReference type="Proteomes" id="UP000221168">
    <property type="component" value="Unassembled WGS sequence"/>
</dbReference>
<dbReference type="Gene3D" id="3.40.50.1820">
    <property type="entry name" value="alpha/beta hydrolase"/>
    <property type="match status" value="1"/>
</dbReference>
<evidence type="ECO:0000313" key="3">
    <source>
        <dbReference type="EMBL" id="PHP67199.1"/>
    </source>
</evidence>
<dbReference type="InterPro" id="IPR029058">
    <property type="entry name" value="AB_hydrolase_fold"/>
</dbReference>
<feature type="chain" id="PRO_5013814027" description="Dienelactone hydrolase domain-containing protein" evidence="1">
    <location>
        <begin position="25"/>
        <end position="289"/>
    </location>
</feature>
<evidence type="ECO:0000259" key="2">
    <source>
        <dbReference type="Pfam" id="PF01738"/>
    </source>
</evidence>
<dbReference type="AlphaFoldDB" id="A0A2G1QNZ4"/>
<dbReference type="InterPro" id="IPR002925">
    <property type="entry name" value="Dienelactn_hydro"/>
</dbReference>
<reference evidence="3 4" key="1">
    <citation type="submission" date="2017-10" db="EMBL/GenBank/DDBJ databases">
        <title>Sedimentibacterium mangrovi gen. nov., sp. nov., a novel member of family Phyllobacteriacea isolated from mangrove sediment.</title>
        <authorList>
            <person name="Liao H."/>
            <person name="Tian Y."/>
        </authorList>
    </citation>
    <scope>NUCLEOTIDE SEQUENCE [LARGE SCALE GENOMIC DNA]</scope>
    <source>
        <strain evidence="3 4">X9-2-2</strain>
    </source>
</reference>